<evidence type="ECO:0000313" key="4">
    <source>
        <dbReference type="Proteomes" id="UP000054047"/>
    </source>
</evidence>
<dbReference type="Proteomes" id="UP000054047">
    <property type="component" value="Unassembled WGS sequence"/>
</dbReference>
<feature type="compositionally biased region" description="Low complexity" evidence="1">
    <location>
        <begin position="544"/>
        <end position="562"/>
    </location>
</feature>
<feature type="region of interest" description="Disordered" evidence="1">
    <location>
        <begin position="544"/>
        <end position="590"/>
    </location>
</feature>
<dbReference type="AlphaFoldDB" id="A0A0C2DKJ9"/>
<dbReference type="PANTHER" id="PTHR36949:SF1">
    <property type="entry name" value="ANAPHASE-PROMOTING COMPLEX SUBUNIT 1-RELATED"/>
    <property type="match status" value="1"/>
</dbReference>
<accession>A0A0C2DKJ9</accession>
<reference evidence="3 4" key="1">
    <citation type="submission" date="2013-12" db="EMBL/GenBank/DDBJ databases">
        <title>Draft genome of the parsitic nematode Ancylostoma duodenale.</title>
        <authorList>
            <person name="Mitreva M."/>
        </authorList>
    </citation>
    <scope>NUCLEOTIDE SEQUENCE [LARGE SCALE GENOMIC DNA]</scope>
    <source>
        <strain evidence="3 4">Zhejiang</strain>
    </source>
</reference>
<dbReference type="GO" id="GO:0005737">
    <property type="term" value="C:cytoplasm"/>
    <property type="evidence" value="ECO:0007669"/>
    <property type="project" value="TreeGrafter"/>
</dbReference>
<dbReference type="Pfam" id="PF26288">
    <property type="entry name" value="WHD_lin-66"/>
    <property type="match status" value="1"/>
</dbReference>
<evidence type="ECO:0000256" key="1">
    <source>
        <dbReference type="SAM" id="MobiDB-lite"/>
    </source>
</evidence>
<evidence type="ECO:0000259" key="2">
    <source>
        <dbReference type="Pfam" id="PF26288"/>
    </source>
</evidence>
<dbReference type="EMBL" id="KN728896">
    <property type="protein sequence ID" value="KIH63077.1"/>
    <property type="molecule type" value="Genomic_DNA"/>
</dbReference>
<dbReference type="InterPro" id="IPR058991">
    <property type="entry name" value="Lin-66-like_WHD"/>
</dbReference>
<dbReference type="GO" id="GO:0010629">
    <property type="term" value="P:negative regulation of gene expression"/>
    <property type="evidence" value="ECO:0007669"/>
    <property type="project" value="TreeGrafter"/>
</dbReference>
<organism evidence="3 4">
    <name type="scientific">Ancylostoma duodenale</name>
    <dbReference type="NCBI Taxonomy" id="51022"/>
    <lineage>
        <taxon>Eukaryota</taxon>
        <taxon>Metazoa</taxon>
        <taxon>Ecdysozoa</taxon>
        <taxon>Nematoda</taxon>
        <taxon>Chromadorea</taxon>
        <taxon>Rhabditida</taxon>
        <taxon>Rhabditina</taxon>
        <taxon>Rhabditomorpha</taxon>
        <taxon>Strongyloidea</taxon>
        <taxon>Ancylostomatidae</taxon>
        <taxon>Ancylostomatinae</taxon>
        <taxon>Ancylostoma</taxon>
    </lineage>
</organism>
<name>A0A0C2DKJ9_9BILA</name>
<sequence length="612" mass="66192">MAYEIGGMFAQQPHQHHSIWSSGAVQPYGGSAGVLPTMNSLLGGNASYMASHHQLELHPPKAESIQGYGQLTWLSGKAGLITCKNKMVISFQIKDFCDQMLTDLTSVLRVGFTLSFQASLNETNEYTATLVHPLYGPEAEQVFLNAPEVDLEKACPTPPNSKDAYSPIIEARAIPALLAIFQRHALTQIQLSSLHSQMSNCADDELFRYVGTSSLKRRQFVERRTHLFRLTPEDNIALQSPAVYLCVLRLASYLLRRGGATAIQSLYDYFIGPEMAPEIRDQIGESRQEFLNLVVGHPWIFALFPNRTYVSVRRNLPHYDYPGFIKQVIQEFMQFTSSLIRSPTQPLILFIEFRSCLFQHFPDLDVLRPSSARGYGPRPIARSMSAHQPLVQALSNNRTAAVGGPLVQAGSRPVSLWDNRNNMPQTIGAMHSPAEQQWSPVDPMFSPAWPARATSLGDRAGVLAPVPPGAGGVTGVIGSTPGNGGTIGQSKVEQCTLSRNRYSSKQSPGVLQIMVNAAVQTDAPRSDSGTCTCGCTCGGRGGLSRASGGSASPPSLDSISPSLHDRVSPPVSGGGAASTSGEATDAPPTMRAYDLFGTTELFAARLGSMRIN</sequence>
<protein>
    <recommendedName>
        <fullName evidence="2">Lin-66-like winged helix domain-containing protein</fullName>
    </recommendedName>
</protein>
<proteinExistence type="predicted"/>
<evidence type="ECO:0000313" key="3">
    <source>
        <dbReference type="EMBL" id="KIH63077.1"/>
    </source>
</evidence>
<gene>
    <name evidence="3" type="ORF">ANCDUO_06635</name>
</gene>
<feature type="domain" description="Lin-66-like winged helix" evidence="2">
    <location>
        <begin position="157"/>
        <end position="240"/>
    </location>
</feature>
<dbReference type="OrthoDB" id="5789077at2759"/>
<dbReference type="PANTHER" id="PTHR36949">
    <property type="entry name" value="PROTEIN CBR-LIN-66"/>
    <property type="match status" value="1"/>
</dbReference>
<feature type="compositionally biased region" description="Low complexity" evidence="1">
    <location>
        <begin position="577"/>
        <end position="586"/>
    </location>
</feature>
<keyword evidence="4" id="KW-1185">Reference proteome</keyword>